<dbReference type="Proteomes" id="UP000265566">
    <property type="component" value="Chromosome 2"/>
</dbReference>
<reference evidence="2" key="1">
    <citation type="journal article" date="2018" name="Nat. Plants">
        <title>Whole-genome landscape of Medicago truncatula symbiotic genes.</title>
        <authorList>
            <person name="Pecrix Y."/>
            <person name="Staton S.E."/>
            <person name="Sallet E."/>
            <person name="Lelandais-Briere C."/>
            <person name="Moreau S."/>
            <person name="Carrere S."/>
            <person name="Blein T."/>
            <person name="Jardinaud M.F."/>
            <person name="Latrasse D."/>
            <person name="Zouine M."/>
            <person name="Zahm M."/>
            <person name="Kreplak J."/>
            <person name="Mayjonade B."/>
            <person name="Satge C."/>
            <person name="Perez M."/>
            <person name="Cauet S."/>
            <person name="Marande W."/>
            <person name="Chantry-Darmon C."/>
            <person name="Lopez-Roques C."/>
            <person name="Bouchez O."/>
            <person name="Berard A."/>
            <person name="Debelle F."/>
            <person name="Munos S."/>
            <person name="Bendahmane A."/>
            <person name="Berges H."/>
            <person name="Niebel A."/>
            <person name="Buitink J."/>
            <person name="Frugier F."/>
            <person name="Benhamed M."/>
            <person name="Crespi M."/>
            <person name="Gouzy J."/>
            <person name="Gamas P."/>
        </authorList>
    </citation>
    <scope>NUCLEOTIDE SEQUENCE [LARGE SCALE GENOMIC DNA]</scope>
    <source>
        <strain evidence="2">cv. Jemalong A17</strain>
    </source>
</reference>
<dbReference type="EMBL" id="PSQE01000002">
    <property type="protein sequence ID" value="RHN75415.1"/>
    <property type="molecule type" value="Genomic_DNA"/>
</dbReference>
<name>A0A396JGC1_MEDTR</name>
<accession>A0A396JGC1</accession>
<dbReference type="AlphaFoldDB" id="A0A396JGC1"/>
<gene>
    <name evidence="1" type="ORF">MtrunA17_Chr2g0320991</name>
</gene>
<sequence length="62" mass="7064">MLCMPYFALFVQENTSKEQELPKFTRKSLLARISLLAKMAQGVLPLAKLGAKSEEELQETRH</sequence>
<evidence type="ECO:0000313" key="1">
    <source>
        <dbReference type="EMBL" id="RHN75415.1"/>
    </source>
</evidence>
<dbReference type="Gramene" id="rna11617">
    <property type="protein sequence ID" value="RHN75415.1"/>
    <property type="gene ID" value="gene11617"/>
</dbReference>
<protein>
    <submittedName>
        <fullName evidence="1">Uncharacterized protein</fullName>
    </submittedName>
</protein>
<comment type="caution">
    <text evidence="1">The sequence shown here is derived from an EMBL/GenBank/DDBJ whole genome shotgun (WGS) entry which is preliminary data.</text>
</comment>
<organism evidence="1 2">
    <name type="scientific">Medicago truncatula</name>
    <name type="common">Barrel medic</name>
    <name type="synonym">Medicago tribuloides</name>
    <dbReference type="NCBI Taxonomy" id="3880"/>
    <lineage>
        <taxon>Eukaryota</taxon>
        <taxon>Viridiplantae</taxon>
        <taxon>Streptophyta</taxon>
        <taxon>Embryophyta</taxon>
        <taxon>Tracheophyta</taxon>
        <taxon>Spermatophyta</taxon>
        <taxon>Magnoliopsida</taxon>
        <taxon>eudicotyledons</taxon>
        <taxon>Gunneridae</taxon>
        <taxon>Pentapetalae</taxon>
        <taxon>rosids</taxon>
        <taxon>fabids</taxon>
        <taxon>Fabales</taxon>
        <taxon>Fabaceae</taxon>
        <taxon>Papilionoideae</taxon>
        <taxon>50 kb inversion clade</taxon>
        <taxon>NPAAA clade</taxon>
        <taxon>Hologalegina</taxon>
        <taxon>IRL clade</taxon>
        <taxon>Trifolieae</taxon>
        <taxon>Medicago</taxon>
    </lineage>
</organism>
<proteinExistence type="predicted"/>
<evidence type="ECO:0000313" key="2">
    <source>
        <dbReference type="Proteomes" id="UP000265566"/>
    </source>
</evidence>